<name>A0AAN8UUA0_9MAGN</name>
<accession>A0AAN8UUA0</accession>
<keyword evidence="3" id="KW-1185">Reference proteome</keyword>
<dbReference type="AlphaFoldDB" id="A0AAN8UUA0"/>
<protein>
    <submittedName>
        <fullName evidence="2">Uncharacterized protein</fullName>
    </submittedName>
</protein>
<evidence type="ECO:0000313" key="3">
    <source>
        <dbReference type="Proteomes" id="UP001370490"/>
    </source>
</evidence>
<sequence length="115" mass="12369">TVEGGDETQSEVDSRSGIFLKGYPRVKNASAQSWAFNSTAKVLNTGTNELRSWKIFVGFQHQEILVSVSGGFAIDDDNLPATVGNGTDFSGYPQTDLKTSIDTAGDLDRPNPNQT</sequence>
<evidence type="ECO:0000313" key="2">
    <source>
        <dbReference type="EMBL" id="KAK6920769.1"/>
    </source>
</evidence>
<comment type="caution">
    <text evidence="2">The sequence shown here is derived from an EMBL/GenBank/DDBJ whole genome shotgun (WGS) entry which is preliminary data.</text>
</comment>
<feature type="compositionally biased region" description="Polar residues" evidence="1">
    <location>
        <begin position="84"/>
        <end position="102"/>
    </location>
</feature>
<reference evidence="2 3" key="1">
    <citation type="submission" date="2023-12" db="EMBL/GenBank/DDBJ databases">
        <title>A high-quality genome assembly for Dillenia turbinata (Dilleniales).</title>
        <authorList>
            <person name="Chanderbali A."/>
        </authorList>
    </citation>
    <scope>NUCLEOTIDE SEQUENCE [LARGE SCALE GENOMIC DNA]</scope>
    <source>
        <strain evidence="2">LSX21</strain>
        <tissue evidence="2">Leaf</tissue>
    </source>
</reference>
<dbReference type="PANTHER" id="PTHR31052">
    <property type="entry name" value="COBRA-LIKE PROTEIN 7"/>
    <property type="match status" value="1"/>
</dbReference>
<organism evidence="2 3">
    <name type="scientific">Dillenia turbinata</name>
    <dbReference type="NCBI Taxonomy" id="194707"/>
    <lineage>
        <taxon>Eukaryota</taxon>
        <taxon>Viridiplantae</taxon>
        <taxon>Streptophyta</taxon>
        <taxon>Embryophyta</taxon>
        <taxon>Tracheophyta</taxon>
        <taxon>Spermatophyta</taxon>
        <taxon>Magnoliopsida</taxon>
        <taxon>eudicotyledons</taxon>
        <taxon>Gunneridae</taxon>
        <taxon>Pentapetalae</taxon>
        <taxon>Dilleniales</taxon>
        <taxon>Dilleniaceae</taxon>
        <taxon>Dillenia</taxon>
    </lineage>
</organism>
<proteinExistence type="predicted"/>
<dbReference type="Proteomes" id="UP001370490">
    <property type="component" value="Unassembled WGS sequence"/>
</dbReference>
<gene>
    <name evidence="2" type="ORF">RJ641_014447</name>
</gene>
<feature type="region of interest" description="Disordered" evidence="1">
    <location>
        <begin position="83"/>
        <end position="115"/>
    </location>
</feature>
<feature type="non-terminal residue" evidence="2">
    <location>
        <position position="1"/>
    </location>
</feature>
<evidence type="ECO:0000256" key="1">
    <source>
        <dbReference type="SAM" id="MobiDB-lite"/>
    </source>
</evidence>
<dbReference type="PANTHER" id="PTHR31052:SF12">
    <property type="entry name" value="COBRA-LIKE PROTEIN 7"/>
    <property type="match status" value="1"/>
</dbReference>
<dbReference type="EMBL" id="JBAMMX010000020">
    <property type="protein sequence ID" value="KAK6920769.1"/>
    <property type="molecule type" value="Genomic_DNA"/>
</dbReference>